<evidence type="ECO:0000313" key="3">
    <source>
        <dbReference type="EMBL" id="OWK28341.1"/>
    </source>
</evidence>
<keyword evidence="4" id="KW-1185">Reference proteome</keyword>
<sequence>MSHDQKPARMRVVSSGGSTAGRRRGDDPTIIEHGAPAGGPGSALISEGVPAQSSSRGSPVLLSVIFILGCAAGAIGLTLSGVI</sequence>
<evidence type="ECO:0000256" key="2">
    <source>
        <dbReference type="SAM" id="Phobius"/>
    </source>
</evidence>
<dbReference type="AlphaFoldDB" id="A0A245ZF19"/>
<keyword evidence="2" id="KW-0472">Membrane</keyword>
<feature type="transmembrane region" description="Helical" evidence="2">
    <location>
        <begin position="60"/>
        <end position="82"/>
    </location>
</feature>
<name>A0A245ZF19_9SPHN</name>
<evidence type="ECO:0000313" key="4">
    <source>
        <dbReference type="Proteomes" id="UP000197783"/>
    </source>
</evidence>
<evidence type="ECO:0000256" key="1">
    <source>
        <dbReference type="SAM" id="MobiDB-lite"/>
    </source>
</evidence>
<accession>A0A245ZF19</accession>
<dbReference type="Proteomes" id="UP000197783">
    <property type="component" value="Unassembled WGS sequence"/>
</dbReference>
<proteinExistence type="predicted"/>
<gene>
    <name evidence="3" type="ORF">SPMU_31970</name>
</gene>
<reference evidence="3 4" key="1">
    <citation type="submission" date="2017-03" db="EMBL/GenBank/DDBJ databases">
        <title>Genome sequence of Sphingomonas mucosissima DSM 17494.</title>
        <authorList>
            <person name="Poehlein A."/>
            <person name="Wuebbeler J.H."/>
            <person name="Steinbuechel A."/>
            <person name="Daniel R."/>
        </authorList>
    </citation>
    <scope>NUCLEOTIDE SEQUENCE [LARGE SCALE GENOMIC DNA]</scope>
    <source>
        <strain evidence="3 4">DSM 17494</strain>
    </source>
</reference>
<keyword evidence="2" id="KW-0812">Transmembrane</keyword>
<dbReference type="EMBL" id="NBBJ01000006">
    <property type="protein sequence ID" value="OWK28341.1"/>
    <property type="molecule type" value="Genomic_DNA"/>
</dbReference>
<comment type="caution">
    <text evidence="3">The sequence shown here is derived from an EMBL/GenBank/DDBJ whole genome shotgun (WGS) entry which is preliminary data.</text>
</comment>
<keyword evidence="2" id="KW-1133">Transmembrane helix</keyword>
<protein>
    <submittedName>
        <fullName evidence="3">Uncharacterized protein</fullName>
    </submittedName>
</protein>
<dbReference type="RefSeq" id="WP_140418491.1">
    <property type="nucleotide sequence ID" value="NZ_NBBJ01000006.1"/>
</dbReference>
<feature type="region of interest" description="Disordered" evidence="1">
    <location>
        <begin position="1"/>
        <end position="55"/>
    </location>
</feature>
<organism evidence="3 4">
    <name type="scientific">Sphingomonas mucosissima</name>
    <dbReference type="NCBI Taxonomy" id="370959"/>
    <lineage>
        <taxon>Bacteria</taxon>
        <taxon>Pseudomonadati</taxon>
        <taxon>Pseudomonadota</taxon>
        <taxon>Alphaproteobacteria</taxon>
        <taxon>Sphingomonadales</taxon>
        <taxon>Sphingomonadaceae</taxon>
        <taxon>Sphingomonas</taxon>
    </lineage>
</organism>